<dbReference type="EMBL" id="KZ819302">
    <property type="protein sequence ID" value="PWN95744.1"/>
    <property type="molecule type" value="Genomic_DNA"/>
</dbReference>
<organism evidence="2 3">
    <name type="scientific">Tilletiopsis washingtonensis</name>
    <dbReference type="NCBI Taxonomy" id="58919"/>
    <lineage>
        <taxon>Eukaryota</taxon>
        <taxon>Fungi</taxon>
        <taxon>Dikarya</taxon>
        <taxon>Basidiomycota</taxon>
        <taxon>Ustilaginomycotina</taxon>
        <taxon>Exobasidiomycetes</taxon>
        <taxon>Entylomatales</taxon>
        <taxon>Entylomatales incertae sedis</taxon>
        <taxon>Tilletiopsis</taxon>
    </lineage>
</organism>
<evidence type="ECO:0000313" key="3">
    <source>
        <dbReference type="Proteomes" id="UP000245946"/>
    </source>
</evidence>
<keyword evidence="2" id="KW-0808">Transferase</keyword>
<gene>
    <name evidence="2" type="ORF">FA09DRAFT_335133</name>
</gene>
<dbReference type="AlphaFoldDB" id="A0A316Z3U0"/>
<dbReference type="PANTHER" id="PTHR43832:SF1">
    <property type="entry name" value="S-ADENOSYL-L-METHIONINE-DEPENDENT METHYLTRANSFERASES SUPERFAMILY PROTEIN"/>
    <property type="match status" value="1"/>
</dbReference>
<sequence length="361" mass="41243">MDLAYNALDRGYIPDFALRRAIRALNAQRIASLIKPSPSYGAHIAAKLEYVRSLKNREIAIKTAQANEQHYEVDTEFMLSALGKNAKYSCCLYETGKETLDEAEEAMLNSYAAKAKLRDGQAMLDLGCGWGSLSLWLAARYPSSQITALSNSRTQKLHIDATAKQRGLTNLTVVTGDVKEHQFKEESFDRILSIEMFEHMKNYALLFEKVATWLKRTPKDASADDKALLFIHIFCHRTTPYHFEEGDGWMTKHFFEGGTMPSHDLFLHFQKDVVLEEMWWLNGKHYARTCEDWLAKQDAGNKGGKSIAALRKDAERKGNDPLEGEKTFYRFRVFYLACAEFFGTNDGEEWGVGHYLFSRRD</sequence>
<evidence type="ECO:0000313" key="2">
    <source>
        <dbReference type="EMBL" id="PWN95744.1"/>
    </source>
</evidence>
<dbReference type="InterPro" id="IPR029063">
    <property type="entry name" value="SAM-dependent_MTases_sf"/>
</dbReference>
<dbReference type="Proteomes" id="UP000245946">
    <property type="component" value="Unassembled WGS sequence"/>
</dbReference>
<dbReference type="Pfam" id="PF02353">
    <property type="entry name" value="CMAS"/>
    <property type="match status" value="1"/>
</dbReference>
<dbReference type="RefSeq" id="XP_025596023.1">
    <property type="nucleotide sequence ID" value="XM_025743756.1"/>
</dbReference>
<keyword evidence="2" id="KW-0489">Methyltransferase</keyword>
<name>A0A316Z3U0_9BASI</name>
<dbReference type="GO" id="GO:0008168">
    <property type="term" value="F:methyltransferase activity"/>
    <property type="evidence" value="ECO:0007669"/>
    <property type="project" value="UniProtKB-KW"/>
</dbReference>
<dbReference type="FunFam" id="3.40.50.150:FF:000554">
    <property type="entry name" value="Cation-transporting ATPase"/>
    <property type="match status" value="1"/>
</dbReference>
<dbReference type="SUPFAM" id="SSF53335">
    <property type="entry name" value="S-adenosyl-L-methionine-dependent methyltransferases"/>
    <property type="match status" value="1"/>
</dbReference>
<comment type="similarity">
    <text evidence="1">Belongs to the CFA/CMAS family.</text>
</comment>
<dbReference type="CDD" id="cd02440">
    <property type="entry name" value="AdoMet_MTases"/>
    <property type="match status" value="1"/>
</dbReference>
<dbReference type="GeneID" id="37271300"/>
<reference evidence="2 3" key="1">
    <citation type="journal article" date="2018" name="Mol. Biol. Evol.">
        <title>Broad Genomic Sampling Reveals a Smut Pathogenic Ancestry of the Fungal Clade Ustilaginomycotina.</title>
        <authorList>
            <person name="Kijpornyongpan T."/>
            <person name="Mondo S.J."/>
            <person name="Barry K."/>
            <person name="Sandor L."/>
            <person name="Lee J."/>
            <person name="Lipzen A."/>
            <person name="Pangilinan J."/>
            <person name="LaButti K."/>
            <person name="Hainaut M."/>
            <person name="Henrissat B."/>
            <person name="Grigoriev I.V."/>
            <person name="Spatafora J.W."/>
            <person name="Aime M.C."/>
        </authorList>
    </citation>
    <scope>NUCLEOTIDE SEQUENCE [LARGE SCALE GENOMIC DNA]</scope>
    <source>
        <strain evidence="2 3">MCA 4186</strain>
    </source>
</reference>
<dbReference type="STRING" id="58919.A0A316Z3U0"/>
<dbReference type="OrthoDB" id="506498at2759"/>
<accession>A0A316Z3U0</accession>
<dbReference type="PANTHER" id="PTHR43832">
    <property type="match status" value="1"/>
</dbReference>
<evidence type="ECO:0000256" key="1">
    <source>
        <dbReference type="ARBA" id="ARBA00010815"/>
    </source>
</evidence>
<dbReference type="Gene3D" id="3.40.50.150">
    <property type="entry name" value="Vaccinia Virus protein VP39"/>
    <property type="match status" value="1"/>
</dbReference>
<proteinExistence type="inferred from homology"/>
<protein>
    <submittedName>
        <fullName evidence="2">S-adenosyl-L-methionine-dependent methyltransferase</fullName>
    </submittedName>
</protein>
<keyword evidence="3" id="KW-1185">Reference proteome</keyword>
<dbReference type="GO" id="GO:0032259">
    <property type="term" value="P:methylation"/>
    <property type="evidence" value="ECO:0007669"/>
    <property type="project" value="UniProtKB-KW"/>
</dbReference>